<reference evidence="2 3" key="2">
    <citation type="submission" date="2020-07" db="EMBL/GenBank/DDBJ databases">
        <authorList>
            <person name="Yu X."/>
        </authorList>
    </citation>
    <scope>NUCLEOTIDE SEQUENCE [LARGE SCALE GENOMIC DNA]</scope>
    <source>
        <strain evidence="3">24</strain>
    </source>
</reference>
<keyword evidence="3" id="KW-1185">Reference proteome</keyword>
<name>A0A7D6IBY9_9MYCO</name>
<dbReference type="Proteomes" id="UP000510682">
    <property type="component" value="Chromosome"/>
</dbReference>
<dbReference type="AlphaFoldDB" id="A0A7D6IBY9"/>
<dbReference type="Pfam" id="PF05305">
    <property type="entry name" value="DUF732"/>
    <property type="match status" value="1"/>
</dbReference>
<dbReference type="KEGG" id="mgor:H0P51_00645"/>
<proteinExistence type="predicted"/>
<sequence length="142" mass="15611">MNLDDIAGSPLGEPSGRPRLARWRHLLIPLLIAVAGVGANLQLLLPRAHAVPAPEVEYLYNVVARRHYAFPESDALSYGRGICEKVNQGESYARVIEDVKSDVLPNDEYAANYLISYSVGILCPAEIWQLRNSAAHYRSPAG</sequence>
<evidence type="ECO:0000313" key="2">
    <source>
        <dbReference type="EMBL" id="QLL09897.1"/>
    </source>
</evidence>
<reference evidence="3" key="3">
    <citation type="submission" date="2023-07" db="EMBL/GenBank/DDBJ databases">
        <title>Description of Mycobacterium gordonae subsp. intergordonae subsp.nov. and Mycobacterium gordonae subsp. gordonae subsp. nov.</title>
        <authorList>
            <person name="Huang H."/>
        </authorList>
    </citation>
    <scope>NUCLEOTIDE SEQUENCE [LARGE SCALE GENOMIC DNA]</scope>
    <source>
        <strain evidence="3">24</strain>
    </source>
</reference>
<feature type="domain" description="DUF732" evidence="1">
    <location>
        <begin position="65"/>
        <end position="124"/>
    </location>
</feature>
<protein>
    <submittedName>
        <fullName evidence="2">DUF732 domain-containing protein</fullName>
    </submittedName>
</protein>
<organism evidence="2 3">
    <name type="scientific">Mycobacterium vicinigordonae</name>
    <dbReference type="NCBI Taxonomy" id="1719132"/>
    <lineage>
        <taxon>Bacteria</taxon>
        <taxon>Bacillati</taxon>
        <taxon>Actinomycetota</taxon>
        <taxon>Actinomycetes</taxon>
        <taxon>Mycobacteriales</taxon>
        <taxon>Mycobacteriaceae</taxon>
        <taxon>Mycobacterium</taxon>
    </lineage>
</organism>
<reference evidence="3" key="1">
    <citation type="submission" date="2020-07" db="EMBL/GenBank/DDBJ databases">
        <title>Description of Mycobacterium gordonae subsp. intergordonae subsp.nov. and Mycobacterium gordonae subsp. gordonae subsp. nov.</title>
        <authorList>
            <person name="Yu X."/>
        </authorList>
    </citation>
    <scope>NUCLEOTIDE SEQUENCE [LARGE SCALE GENOMIC DNA]</scope>
    <source>
        <strain evidence="3">24</strain>
    </source>
</reference>
<evidence type="ECO:0000259" key="1">
    <source>
        <dbReference type="Pfam" id="PF05305"/>
    </source>
</evidence>
<dbReference type="EMBL" id="CP059165">
    <property type="protein sequence ID" value="QLL09897.1"/>
    <property type="molecule type" value="Genomic_DNA"/>
</dbReference>
<dbReference type="InterPro" id="IPR007969">
    <property type="entry name" value="DUF732"/>
</dbReference>
<accession>A0A7D6IBY9</accession>
<evidence type="ECO:0000313" key="3">
    <source>
        <dbReference type="Proteomes" id="UP000510682"/>
    </source>
</evidence>
<gene>
    <name evidence="2" type="ORF">H0P51_00645</name>
</gene>